<dbReference type="OMA" id="RHRFFNG"/>
<evidence type="ECO:0000313" key="3">
    <source>
        <dbReference type="EMBL" id="KPI86601.1"/>
    </source>
</evidence>
<feature type="region of interest" description="Disordered" evidence="1">
    <location>
        <begin position="72"/>
        <end position="171"/>
    </location>
</feature>
<dbReference type="GO" id="GO:0003676">
    <property type="term" value="F:nucleic acid binding"/>
    <property type="evidence" value="ECO:0007669"/>
    <property type="project" value="InterPro"/>
</dbReference>
<feature type="compositionally biased region" description="Basic and acidic residues" evidence="1">
    <location>
        <begin position="118"/>
        <end position="144"/>
    </location>
</feature>
<accession>A0A0N1I6K7</accession>
<gene>
    <name evidence="3" type="ORF">ABL78_4330</name>
</gene>
<feature type="domain" description="G-patch" evidence="2">
    <location>
        <begin position="1"/>
        <end position="49"/>
    </location>
</feature>
<evidence type="ECO:0000313" key="4">
    <source>
        <dbReference type="Proteomes" id="UP000038009"/>
    </source>
</evidence>
<proteinExistence type="predicted"/>
<dbReference type="SMART" id="SM00443">
    <property type="entry name" value="G_patch"/>
    <property type="match status" value="1"/>
</dbReference>
<comment type="caution">
    <text evidence="3">The sequence shown here is derived from an EMBL/GenBank/DDBJ whole genome shotgun (WGS) entry which is preliminary data.</text>
</comment>
<feature type="compositionally biased region" description="Polar residues" evidence="1">
    <location>
        <begin position="101"/>
        <end position="117"/>
    </location>
</feature>
<protein>
    <recommendedName>
        <fullName evidence="2">G-patch domain-containing protein</fullName>
    </recommendedName>
</protein>
<organism evidence="3 4">
    <name type="scientific">Leptomonas seymouri</name>
    <dbReference type="NCBI Taxonomy" id="5684"/>
    <lineage>
        <taxon>Eukaryota</taxon>
        <taxon>Discoba</taxon>
        <taxon>Euglenozoa</taxon>
        <taxon>Kinetoplastea</taxon>
        <taxon>Metakinetoplastina</taxon>
        <taxon>Trypanosomatida</taxon>
        <taxon>Trypanosomatidae</taxon>
        <taxon>Leishmaniinae</taxon>
        <taxon>Leptomonas</taxon>
    </lineage>
</organism>
<sequence>MSALAKKMMEKYGWKEGEGLGKERTGMRSFVKVVRRDPNVATGLGHAADPTQGGSLASTHAVELDAIYGQLHREKKKMKKRVRSSSSSSDSDSEMDEEEQASSVQRDGNRSSINNSARKADVKENKTGVKKSVEKPSHCQRDSSSDDDSDSSSDDEDAQTAGKRLRREAVGDVTLMTDKDLFARCGGVRLGRAGRHRFFDGKLKRIHGNP</sequence>
<dbReference type="Pfam" id="PF01585">
    <property type="entry name" value="G-patch"/>
    <property type="match status" value="1"/>
</dbReference>
<feature type="compositionally biased region" description="Acidic residues" evidence="1">
    <location>
        <begin position="91"/>
        <end position="100"/>
    </location>
</feature>
<reference evidence="3 4" key="1">
    <citation type="journal article" date="2015" name="PLoS Pathog.">
        <title>Leptomonas seymouri: Adaptations to the Dixenous Life Cycle Analyzed by Genome Sequencing, Transcriptome Profiling and Co-infection with Leishmania donovani.</title>
        <authorList>
            <person name="Kraeva N."/>
            <person name="Butenko A."/>
            <person name="Hlavacova J."/>
            <person name="Kostygov A."/>
            <person name="Myskova J."/>
            <person name="Grybchuk D."/>
            <person name="Lestinova T."/>
            <person name="Votypka J."/>
            <person name="Volf P."/>
            <person name="Opperdoes F."/>
            <person name="Flegontov P."/>
            <person name="Lukes J."/>
            <person name="Yurchenko V."/>
        </authorList>
    </citation>
    <scope>NUCLEOTIDE SEQUENCE [LARGE SCALE GENOMIC DNA]</scope>
    <source>
        <strain evidence="3 4">ATCC 30220</strain>
    </source>
</reference>
<evidence type="ECO:0000256" key="1">
    <source>
        <dbReference type="SAM" id="MobiDB-lite"/>
    </source>
</evidence>
<dbReference type="Proteomes" id="UP000038009">
    <property type="component" value="Unassembled WGS sequence"/>
</dbReference>
<feature type="compositionally biased region" description="Basic residues" evidence="1">
    <location>
        <begin position="73"/>
        <end position="83"/>
    </location>
</feature>
<dbReference type="EMBL" id="LJSK01000123">
    <property type="protein sequence ID" value="KPI86601.1"/>
    <property type="molecule type" value="Genomic_DNA"/>
</dbReference>
<dbReference type="OrthoDB" id="29523at2759"/>
<dbReference type="PROSITE" id="PS50174">
    <property type="entry name" value="G_PATCH"/>
    <property type="match status" value="1"/>
</dbReference>
<dbReference type="VEuPathDB" id="TriTrypDB:Lsey_0123_0110"/>
<feature type="compositionally biased region" description="Acidic residues" evidence="1">
    <location>
        <begin position="145"/>
        <end position="158"/>
    </location>
</feature>
<dbReference type="InterPro" id="IPR000467">
    <property type="entry name" value="G_patch_dom"/>
</dbReference>
<keyword evidence="4" id="KW-1185">Reference proteome</keyword>
<name>A0A0N1I6K7_LEPSE</name>
<evidence type="ECO:0000259" key="2">
    <source>
        <dbReference type="PROSITE" id="PS50174"/>
    </source>
</evidence>
<dbReference type="AlphaFoldDB" id="A0A0N1I6K7"/>